<accession>A0AAP0BN83</accession>
<reference evidence="2 3" key="1">
    <citation type="journal article" date="2022" name="Nat. Plants">
        <title>Genomes of leafy and leafless Platanthera orchids illuminate the evolution of mycoheterotrophy.</title>
        <authorList>
            <person name="Li M.H."/>
            <person name="Liu K.W."/>
            <person name="Li Z."/>
            <person name="Lu H.C."/>
            <person name="Ye Q.L."/>
            <person name="Zhang D."/>
            <person name="Wang J.Y."/>
            <person name="Li Y.F."/>
            <person name="Zhong Z.M."/>
            <person name="Liu X."/>
            <person name="Yu X."/>
            <person name="Liu D.K."/>
            <person name="Tu X.D."/>
            <person name="Liu B."/>
            <person name="Hao Y."/>
            <person name="Liao X.Y."/>
            <person name="Jiang Y.T."/>
            <person name="Sun W.H."/>
            <person name="Chen J."/>
            <person name="Chen Y.Q."/>
            <person name="Ai Y."/>
            <person name="Zhai J.W."/>
            <person name="Wu S.S."/>
            <person name="Zhou Z."/>
            <person name="Hsiao Y.Y."/>
            <person name="Wu W.L."/>
            <person name="Chen Y.Y."/>
            <person name="Lin Y.F."/>
            <person name="Hsu J.L."/>
            <person name="Li C.Y."/>
            <person name="Wang Z.W."/>
            <person name="Zhao X."/>
            <person name="Zhong W.Y."/>
            <person name="Ma X.K."/>
            <person name="Ma L."/>
            <person name="Huang J."/>
            <person name="Chen G.Z."/>
            <person name="Huang M.Z."/>
            <person name="Huang L."/>
            <person name="Peng D.H."/>
            <person name="Luo Y.B."/>
            <person name="Zou S.Q."/>
            <person name="Chen S.P."/>
            <person name="Lan S."/>
            <person name="Tsai W.C."/>
            <person name="Van de Peer Y."/>
            <person name="Liu Z.J."/>
        </authorList>
    </citation>
    <scope>NUCLEOTIDE SEQUENCE [LARGE SCALE GENOMIC DNA]</scope>
    <source>
        <strain evidence="2">Lor287</strain>
    </source>
</reference>
<evidence type="ECO:0000313" key="3">
    <source>
        <dbReference type="Proteomes" id="UP001418222"/>
    </source>
</evidence>
<evidence type="ECO:0000256" key="1">
    <source>
        <dbReference type="SAM" id="Coils"/>
    </source>
</evidence>
<feature type="coiled-coil region" evidence="1">
    <location>
        <begin position="63"/>
        <end position="167"/>
    </location>
</feature>
<feature type="coiled-coil region" evidence="1">
    <location>
        <begin position="211"/>
        <end position="340"/>
    </location>
</feature>
<organism evidence="2 3">
    <name type="scientific">Platanthera zijinensis</name>
    <dbReference type="NCBI Taxonomy" id="2320716"/>
    <lineage>
        <taxon>Eukaryota</taxon>
        <taxon>Viridiplantae</taxon>
        <taxon>Streptophyta</taxon>
        <taxon>Embryophyta</taxon>
        <taxon>Tracheophyta</taxon>
        <taxon>Spermatophyta</taxon>
        <taxon>Magnoliopsida</taxon>
        <taxon>Liliopsida</taxon>
        <taxon>Asparagales</taxon>
        <taxon>Orchidaceae</taxon>
        <taxon>Orchidoideae</taxon>
        <taxon>Orchideae</taxon>
        <taxon>Orchidinae</taxon>
        <taxon>Platanthera</taxon>
    </lineage>
</organism>
<sequence length="432" mass="49472">MDAHHASLGRRTLEEIRLKRAAERMNTTSSSSDLEFSNQYGIQNSVTGDHAMERDSYALLSQVKELQYKYADSQIENQKLLAKLKEKETENSSLLKHLNDLEIALPSLRKSLKDVSIEKDAAIVWKEDALSQLRTTKKRLKEAEEEQYKAEEDAAALRAELNSLQRQVLENPYVSVDKAVDDVLLMQKEIAELKSLLQQESLLRKQEQGKLAEQQNHASSLMSEKLDLEDRMAALSKKISEEASDASIPKEFFQQNKEKYEKQLHDMAVMIERLESSRQKLLMEIDSQSSEIERLFEENSNLSSSHQDALELALQWENQVNECLKQNEELRLLLDKLRSEQLHYMQPSDASALFDTEPGSSIVENSGPREEVTENLLLKERLAKEQSKTEALSAEIMKLSVELKQAIQASNTLTRLYRPVLHSIENSLMKLK</sequence>
<gene>
    <name evidence="2" type="ORF">KSP39_PZI007583</name>
</gene>
<dbReference type="Proteomes" id="UP001418222">
    <property type="component" value="Unassembled WGS sequence"/>
</dbReference>
<dbReference type="AlphaFoldDB" id="A0AAP0BN83"/>
<dbReference type="PANTHER" id="PTHR48163">
    <property type="entry name" value="BNAC02G25670D PROTEIN"/>
    <property type="match status" value="1"/>
</dbReference>
<dbReference type="PANTHER" id="PTHR48163:SF2">
    <property type="entry name" value="EXPRESSED PROTEIN"/>
    <property type="match status" value="1"/>
</dbReference>
<protein>
    <submittedName>
        <fullName evidence="2">Uncharacterized protein</fullName>
    </submittedName>
</protein>
<dbReference type="EMBL" id="JBBWWQ010000006">
    <property type="protein sequence ID" value="KAK8944967.1"/>
    <property type="molecule type" value="Genomic_DNA"/>
</dbReference>
<name>A0AAP0BN83_9ASPA</name>
<evidence type="ECO:0000313" key="2">
    <source>
        <dbReference type="EMBL" id="KAK8944967.1"/>
    </source>
</evidence>
<keyword evidence="3" id="KW-1185">Reference proteome</keyword>
<keyword evidence="1" id="KW-0175">Coiled coil</keyword>
<comment type="caution">
    <text evidence="2">The sequence shown here is derived from an EMBL/GenBank/DDBJ whole genome shotgun (WGS) entry which is preliminary data.</text>
</comment>
<proteinExistence type="predicted"/>